<feature type="transmembrane region" description="Helical" evidence="1">
    <location>
        <begin position="227"/>
        <end position="253"/>
    </location>
</feature>
<dbReference type="STRING" id="1328759.A0A5C2S3T6"/>
<keyword evidence="1" id="KW-1133">Transmembrane helix</keyword>
<keyword evidence="4" id="KW-1185">Reference proteome</keyword>
<dbReference type="EMBL" id="ML122277">
    <property type="protein sequence ID" value="RPD58147.1"/>
    <property type="molecule type" value="Genomic_DNA"/>
</dbReference>
<keyword evidence="1" id="KW-0812">Transmembrane</keyword>
<dbReference type="Proteomes" id="UP000313359">
    <property type="component" value="Unassembled WGS sequence"/>
</dbReference>
<proteinExistence type="predicted"/>
<feature type="transmembrane region" description="Helical" evidence="1">
    <location>
        <begin position="112"/>
        <end position="132"/>
    </location>
</feature>
<keyword evidence="1" id="KW-0472">Membrane</keyword>
<dbReference type="AlphaFoldDB" id="A0A5C2S3T6"/>
<evidence type="ECO:0000313" key="3">
    <source>
        <dbReference type="EMBL" id="RPD58147.1"/>
    </source>
</evidence>
<accession>A0A5C2S3T6</accession>
<feature type="transmembrane region" description="Helical" evidence="1">
    <location>
        <begin position="144"/>
        <end position="164"/>
    </location>
</feature>
<gene>
    <name evidence="3" type="ORF">L227DRAFT_565038</name>
</gene>
<feature type="transmembrane region" description="Helical" evidence="1">
    <location>
        <begin position="196"/>
        <end position="215"/>
    </location>
</feature>
<evidence type="ECO:0000313" key="4">
    <source>
        <dbReference type="Proteomes" id="UP000313359"/>
    </source>
</evidence>
<dbReference type="Pfam" id="PF20151">
    <property type="entry name" value="DUF6533"/>
    <property type="match status" value="1"/>
</dbReference>
<feature type="transmembrane region" description="Helical" evidence="1">
    <location>
        <begin position="265"/>
        <end position="285"/>
    </location>
</feature>
<dbReference type="OrthoDB" id="2802907at2759"/>
<protein>
    <recommendedName>
        <fullName evidence="2">DUF6533 domain-containing protein</fullName>
    </recommendedName>
</protein>
<dbReference type="InterPro" id="IPR045340">
    <property type="entry name" value="DUF6533"/>
</dbReference>
<sequence>MSDSESTFLPPAVLVPAYDSLAVLVASQSQASCTAYDPTRHGIMRLTSFVPALLVYDWLINIDEEVALIWCNPDGRTVASVVYALIRYANILQYVIQAGIVVPVTSLVSCEGVNWVAVILTALVQLVAAVFTAQRAYALSRGKVWLGGIAFLLAIVACVVNLLVSSKWTPAEELPSPMYCVVGDNIPSEQLELGSLTGPTGTLADLLVGVVTWLTTYEAYKTEPRKAFGISLASVMLYDGSLYVITMMLLNIVHMALTAASGIGASYAGLFTDPITSILISHFILDLRRAQRCRNGSQPVSLSFGGSHVGGGSRGSLHGFAAPFAGPTQPSFLSHSDNICDEEEGQDTLEHATDIRGGSAAP</sequence>
<evidence type="ECO:0000256" key="1">
    <source>
        <dbReference type="SAM" id="Phobius"/>
    </source>
</evidence>
<name>A0A5C2S3T6_9APHY</name>
<organism evidence="3 4">
    <name type="scientific">Lentinus tigrinus ALCF2SS1-6</name>
    <dbReference type="NCBI Taxonomy" id="1328759"/>
    <lineage>
        <taxon>Eukaryota</taxon>
        <taxon>Fungi</taxon>
        <taxon>Dikarya</taxon>
        <taxon>Basidiomycota</taxon>
        <taxon>Agaricomycotina</taxon>
        <taxon>Agaricomycetes</taxon>
        <taxon>Polyporales</taxon>
        <taxon>Polyporaceae</taxon>
        <taxon>Lentinus</taxon>
    </lineage>
</organism>
<reference evidence="3" key="1">
    <citation type="journal article" date="2018" name="Genome Biol. Evol.">
        <title>Genomics and development of Lentinus tigrinus, a white-rot wood-decaying mushroom with dimorphic fruiting bodies.</title>
        <authorList>
            <person name="Wu B."/>
            <person name="Xu Z."/>
            <person name="Knudson A."/>
            <person name="Carlson A."/>
            <person name="Chen N."/>
            <person name="Kovaka S."/>
            <person name="LaButti K."/>
            <person name="Lipzen A."/>
            <person name="Pennachio C."/>
            <person name="Riley R."/>
            <person name="Schakwitz W."/>
            <person name="Umezawa K."/>
            <person name="Ohm R.A."/>
            <person name="Grigoriev I.V."/>
            <person name="Nagy L.G."/>
            <person name="Gibbons J."/>
            <person name="Hibbett D."/>
        </authorList>
    </citation>
    <scope>NUCLEOTIDE SEQUENCE [LARGE SCALE GENOMIC DNA]</scope>
    <source>
        <strain evidence="3">ALCF2SS1-6</strain>
    </source>
</reference>
<feature type="domain" description="DUF6533" evidence="2">
    <location>
        <begin position="52"/>
        <end position="89"/>
    </location>
</feature>
<evidence type="ECO:0000259" key="2">
    <source>
        <dbReference type="Pfam" id="PF20151"/>
    </source>
</evidence>